<name>A0A8X6LZF5_TRICU</name>
<keyword evidence="6" id="KW-1185">Reference proteome</keyword>
<dbReference type="Gene3D" id="3.40.50.1820">
    <property type="entry name" value="alpha/beta hydrolase"/>
    <property type="match status" value="1"/>
</dbReference>
<feature type="region of interest" description="Disordered" evidence="1">
    <location>
        <begin position="1322"/>
        <end position="1402"/>
    </location>
</feature>
<feature type="region of interest" description="Disordered" evidence="1">
    <location>
        <begin position="1"/>
        <end position="31"/>
    </location>
</feature>
<organism evidence="4 6">
    <name type="scientific">Trichonephila clavata</name>
    <name type="common">Joro spider</name>
    <name type="synonym">Nephila clavata</name>
    <dbReference type="NCBI Taxonomy" id="2740835"/>
    <lineage>
        <taxon>Eukaryota</taxon>
        <taxon>Metazoa</taxon>
        <taxon>Ecdysozoa</taxon>
        <taxon>Arthropoda</taxon>
        <taxon>Chelicerata</taxon>
        <taxon>Arachnida</taxon>
        <taxon>Araneae</taxon>
        <taxon>Araneomorphae</taxon>
        <taxon>Entelegynae</taxon>
        <taxon>Araneoidea</taxon>
        <taxon>Nephilidae</taxon>
        <taxon>Trichonephila</taxon>
    </lineage>
</organism>
<feature type="compositionally biased region" description="Basic and acidic residues" evidence="1">
    <location>
        <begin position="1350"/>
        <end position="1361"/>
    </location>
</feature>
<feature type="compositionally biased region" description="Polar residues" evidence="1">
    <location>
        <begin position="946"/>
        <end position="962"/>
    </location>
</feature>
<feature type="region of interest" description="Disordered" evidence="1">
    <location>
        <begin position="1273"/>
        <end position="1300"/>
    </location>
</feature>
<evidence type="ECO:0000259" key="3">
    <source>
        <dbReference type="Pfam" id="PF01764"/>
    </source>
</evidence>
<protein>
    <submittedName>
        <fullName evidence="4">Lipase_3 domain-containing protein</fullName>
    </submittedName>
</protein>
<comment type="caution">
    <text evidence="4">The sequence shown here is derived from an EMBL/GenBank/DDBJ whole genome shotgun (WGS) entry which is preliminary data.</text>
</comment>
<dbReference type="GO" id="GO:0006629">
    <property type="term" value="P:lipid metabolic process"/>
    <property type="evidence" value="ECO:0007669"/>
    <property type="project" value="InterPro"/>
</dbReference>
<proteinExistence type="predicted"/>
<keyword evidence="2" id="KW-0472">Membrane</keyword>
<evidence type="ECO:0000313" key="5">
    <source>
        <dbReference type="EMBL" id="GFR26397.1"/>
    </source>
</evidence>
<dbReference type="SUPFAM" id="SSF53474">
    <property type="entry name" value="alpha/beta-Hydrolases"/>
    <property type="match status" value="1"/>
</dbReference>
<dbReference type="CDD" id="cd00519">
    <property type="entry name" value="Lipase_3"/>
    <property type="match status" value="1"/>
</dbReference>
<feature type="compositionally biased region" description="Polar residues" evidence="1">
    <location>
        <begin position="1375"/>
        <end position="1390"/>
    </location>
</feature>
<dbReference type="InterPro" id="IPR051218">
    <property type="entry name" value="Sec_MonoDiacylglyc_Lipase"/>
</dbReference>
<feature type="transmembrane region" description="Helical" evidence="2">
    <location>
        <begin position="1407"/>
        <end position="1427"/>
    </location>
</feature>
<dbReference type="EMBL" id="BMAO01008784">
    <property type="protein sequence ID" value="GFR26397.1"/>
    <property type="molecule type" value="Genomic_DNA"/>
</dbReference>
<keyword evidence="2" id="KW-1133">Transmembrane helix</keyword>
<dbReference type="Pfam" id="PF01764">
    <property type="entry name" value="Lipase_3"/>
    <property type="match status" value="1"/>
</dbReference>
<dbReference type="Proteomes" id="UP000887116">
    <property type="component" value="Unassembled WGS sequence"/>
</dbReference>
<evidence type="ECO:0000313" key="6">
    <source>
        <dbReference type="Proteomes" id="UP000887116"/>
    </source>
</evidence>
<feature type="compositionally biased region" description="Polar residues" evidence="1">
    <location>
        <begin position="1174"/>
        <end position="1198"/>
    </location>
</feature>
<dbReference type="OrthoDB" id="5866690at2759"/>
<feature type="region of interest" description="Disordered" evidence="1">
    <location>
        <begin position="946"/>
        <end position="965"/>
    </location>
</feature>
<keyword evidence="2" id="KW-0812">Transmembrane</keyword>
<sequence>MIRSLLGRLTSSEEDATKENKVKSRKNSGDSGIEVEDSFVVIPESLTFTKIIDILNNAIERNNYEELDRIVQDIEGYEGQSVTLDNESFRDFCLKQLGLDLQNRGDHQHIYSNILLQYSFDQVNSYPAKELVLSAITANDKLTERYQDILFTERNLSLLPLLVGDERYVKAFMEKFCDTEKPYELYVNLKDQTIQLENGQIGFFPVIALRQERGLLSTVLIEYVLKDLEQVLQTSSFNPLYGVLETASLAKNKDFMKIVLDSLERYIDDQAKKDLLKKCIVTLLETAISQEHVSIVEYLCRERIKKKNPIIQEIHKEAFADEKIIEQIKNQVLKNIDSAGNGRKEKKQKIYDLVLQAASHTGSTDFIIKVLDLIKDDPKFLSDTDRQTFLQNSLVTILDNVIRGKHSSIIQNVYINFILRLPENSGVEFLTIQQRYKNACHTSISVDNSVASQLNEKEPNGDDSNLEQDEFEITDIQEEQRPGALGLNKTEIAGFSQEKLLEIINFVKVGYYVGDYNLNNKKFSELEKRSYRVPAKLKEEGYKIVQFYNMNDGNQYRYAGYVFMKDKEITIVYRGSRNSFDYAKDLEIPLTNLPRKFVPKGGKVHSGFYSLFKDSWDSVYKILRGYANDQQLEIKDFKINLTGHSMGGAIANIAALCLSVREGAEDLHVATFASPRVFDFSAAEVYEERLGKKTIRVVNQSDFIPSLPLGSMGYKHVGEQLRISSSSSPYAHSLDVYRNLIANLEPDQFKSDNSVSIYYYLSYFVTVLYNASTVPSYLIPNTHSNGDEQYFKQVKNKHKDASLSEMMKYSGSSNEQKVVIYEDSEPGEDGFIIFHTLDNLLAMMLSLPRHGRGEGSKVNVPDIAFFVNNNYYLSGDTISLRLLKTLVDSYPGSLALMKKEKKSNKLNGGSSSTAAISTLAIAEVSSTNSSLGDHSNSNVQISVQSDENQQMNAEKTGSSNTPGIPEQILVPSNEKELVASTGYGMGDVITKTGNAGNLRVATLGTQQVVPRGGTVGTIEALKNLPNNRTIKIFLLNNVQSVAQIFKKSDREAELSLPNGNTYELDLHLINEESLKVLFNKENSVLANAVNDFSTVKVPILEQKSGKNEQAPIQLAGYVIREDPIQVVQPKSLVNIRDNNVQLVNESDQPIQGDNGIALMDQSEDDEHFYDAVESQDTNSEEAQVNNTQRSSEHSSGPEQTLEILNEHHSNITANINDEGVGTTINDQSTSIISSDGEDKQIPVQQAIPMVPEELAAQTPPVTLIEDDVATVSQASTSNDNHSDSSKIQLNESRTDSDQVSNQYNIAVTNENVKIPILEQKSDIKTNGKQSTNPNNGGVTAPSVQLAAPKSVDKNSGKKDTQPKLIPTGVPLVASKGSNRVNNVQGNSKQPSYPDKNNPAPQNAKSKLPVIAAAMLAITGVATGIAIAVYLEMLMVGIAVGACCLIAATIIYYCNRPSNLVEPPASCNGPSNLLEGSNVKPPASASIV</sequence>
<feature type="compositionally biased region" description="Polar residues" evidence="1">
    <location>
        <begin position="1326"/>
        <end position="1337"/>
    </location>
</feature>
<evidence type="ECO:0000256" key="1">
    <source>
        <dbReference type="SAM" id="MobiDB-lite"/>
    </source>
</evidence>
<feature type="domain" description="Fungal lipase-type" evidence="3">
    <location>
        <begin position="571"/>
        <end position="709"/>
    </location>
</feature>
<gene>
    <name evidence="4" type="primary">COM42_05200</name>
    <name evidence="4" type="ORF">TNCT_702251</name>
    <name evidence="5" type="ORF">TNCT_702441</name>
</gene>
<reference evidence="4" key="1">
    <citation type="submission" date="2020-07" db="EMBL/GenBank/DDBJ databases">
        <title>Multicomponent nature underlies the extraordinary mechanical properties of spider dragline silk.</title>
        <authorList>
            <person name="Kono N."/>
            <person name="Nakamura H."/>
            <person name="Mori M."/>
            <person name="Yoshida Y."/>
            <person name="Ohtoshi R."/>
            <person name="Malay A.D."/>
            <person name="Moran D.A.P."/>
            <person name="Tomita M."/>
            <person name="Numata K."/>
            <person name="Arakawa K."/>
        </authorList>
    </citation>
    <scope>NUCLEOTIDE SEQUENCE</scope>
</reference>
<evidence type="ECO:0000256" key="2">
    <source>
        <dbReference type="SAM" id="Phobius"/>
    </source>
</evidence>
<dbReference type="InterPro" id="IPR029058">
    <property type="entry name" value="AB_hydrolase_fold"/>
</dbReference>
<dbReference type="PANTHER" id="PTHR45856">
    <property type="entry name" value="ALPHA/BETA-HYDROLASES SUPERFAMILY PROTEIN"/>
    <property type="match status" value="1"/>
</dbReference>
<feature type="region of interest" description="Disordered" evidence="1">
    <location>
        <begin position="1173"/>
        <end position="1199"/>
    </location>
</feature>
<dbReference type="PANTHER" id="PTHR45856:SF24">
    <property type="entry name" value="FUNGAL LIPASE-LIKE DOMAIN-CONTAINING PROTEIN"/>
    <property type="match status" value="1"/>
</dbReference>
<dbReference type="EMBL" id="BMAO01008784">
    <property type="protein sequence ID" value="GFR26347.1"/>
    <property type="molecule type" value="Genomic_DNA"/>
</dbReference>
<dbReference type="InterPro" id="IPR002921">
    <property type="entry name" value="Fungal_lipase-type"/>
</dbReference>
<feature type="transmembrane region" description="Helical" evidence="2">
    <location>
        <begin position="1433"/>
        <end position="1453"/>
    </location>
</feature>
<evidence type="ECO:0000313" key="4">
    <source>
        <dbReference type="EMBL" id="GFR26347.1"/>
    </source>
</evidence>
<accession>A0A8X6LZF5</accession>